<dbReference type="PATRIC" id="fig|1036673.3.peg.2475"/>
<keyword evidence="1" id="KW-0472">Membrane</keyword>
<feature type="transmembrane region" description="Helical" evidence="1">
    <location>
        <begin position="45"/>
        <end position="62"/>
    </location>
</feature>
<dbReference type="RefSeq" id="WP_013916439.1">
    <property type="nucleotide sequence ID" value="NC_015690.1"/>
</dbReference>
<organism evidence="2 3">
    <name type="scientific">Paenibacillus mucilaginosus (strain KNP414)</name>
    <dbReference type="NCBI Taxonomy" id="1036673"/>
    <lineage>
        <taxon>Bacteria</taxon>
        <taxon>Bacillati</taxon>
        <taxon>Bacillota</taxon>
        <taxon>Bacilli</taxon>
        <taxon>Bacillales</taxon>
        <taxon>Paenibacillaceae</taxon>
        <taxon>Paenibacillus</taxon>
    </lineage>
</organism>
<dbReference type="KEGG" id="pms:KNP414_02717"/>
<dbReference type="AlphaFoldDB" id="F8F8D1"/>
<keyword evidence="1" id="KW-0812">Transmembrane</keyword>
<dbReference type="Pfam" id="PF04070">
    <property type="entry name" value="DUF378"/>
    <property type="match status" value="1"/>
</dbReference>
<dbReference type="EMBL" id="CP002869">
    <property type="protein sequence ID" value="AEI41278.1"/>
    <property type="molecule type" value="Genomic_DNA"/>
</dbReference>
<dbReference type="PANTHER" id="PTHR37304:SF1">
    <property type="entry name" value="MEMBRANE PROTEIN"/>
    <property type="match status" value="1"/>
</dbReference>
<reference evidence="2 3" key="2">
    <citation type="journal article" date="2013" name="Genome Announc.">
        <title>Genome Sequence of Growth-Improving Paenibacillus mucilaginosus Strain KNP414.</title>
        <authorList>
            <person name="Lu J.J."/>
            <person name="Wang J.F."/>
            <person name="Hu X.F."/>
        </authorList>
    </citation>
    <scope>NUCLEOTIDE SEQUENCE [LARGE SCALE GENOMIC DNA]</scope>
    <source>
        <strain evidence="2 3">KNP414</strain>
    </source>
</reference>
<dbReference type="HOGENOM" id="CLU_179993_2_0_9"/>
<evidence type="ECO:0000313" key="3">
    <source>
        <dbReference type="Proteomes" id="UP000006620"/>
    </source>
</evidence>
<evidence type="ECO:0000313" key="2">
    <source>
        <dbReference type="EMBL" id="AEI41278.1"/>
    </source>
</evidence>
<protein>
    <recommendedName>
        <fullName evidence="4">DUF378 domain-containing protein</fullName>
    </recommendedName>
</protein>
<evidence type="ECO:0000256" key="1">
    <source>
        <dbReference type="SAM" id="Phobius"/>
    </source>
</evidence>
<dbReference type="PANTHER" id="PTHR37304">
    <property type="entry name" value="MEMBRANE PROTEIN-RELATED"/>
    <property type="match status" value="1"/>
</dbReference>
<proteinExistence type="predicted"/>
<reference evidence="3" key="1">
    <citation type="submission" date="2011-06" db="EMBL/GenBank/DDBJ databases">
        <title>Complete genome sequence of Paenibacillus mucilaginosus KNP414.</title>
        <authorList>
            <person name="Wang J."/>
            <person name="Hu S."/>
            <person name="Hu X."/>
            <person name="Zhang B."/>
            <person name="Dong D."/>
            <person name="Zhang S."/>
            <person name="Zhao K."/>
            <person name="Wu D."/>
        </authorList>
    </citation>
    <scope>NUCLEOTIDE SEQUENCE [LARGE SCALE GENOMIC DNA]</scope>
    <source>
        <strain evidence="3">KNP414</strain>
    </source>
</reference>
<keyword evidence="1" id="KW-1133">Transmembrane helix</keyword>
<evidence type="ECO:0008006" key="4">
    <source>
        <dbReference type="Google" id="ProtNLM"/>
    </source>
</evidence>
<sequence length="69" mass="7638">MEKLFLTLVIVGALNWLLVGLFEWDLVSAILGGDAHRESSGIARIVYSLVGLAGLYCTKLLFREDSRAR</sequence>
<accession>F8F8D1</accession>
<name>F8F8D1_PAEMK</name>
<gene>
    <name evidence="2" type="ordered locus">KNP414_02717</name>
</gene>
<dbReference type="InterPro" id="IPR007211">
    <property type="entry name" value="DUF378"/>
</dbReference>
<dbReference type="Proteomes" id="UP000006620">
    <property type="component" value="Chromosome"/>
</dbReference>